<sequence>MDRFQFFRDGMIRLPPGFRFQPTDEELVFQYLRCKIFSFPLPAPIIPEINICKYDPWDLPGNLEHERYFFSNKEAKYRNGNRINRATASGYWKATGLDKQILSSSMGNQMVGMKKTLVFYRGKPSHESRTDWVMHEYRLVNVVTTASSYPEPENSSQNYMKEMENWVICRVFLKKRNVNDENIVQTSKDTKRKNNSVAAAQPHFFDFMMRDEMGLGSANSSSSSTSSFNGMSEVSSNESGYDDEESSSSHIF</sequence>
<protein>
    <submittedName>
        <fullName evidence="1">NAC domain containing protein</fullName>
    </submittedName>
</protein>
<comment type="caution">
    <text evidence="1">The sequence shown here is derived from an EMBL/GenBank/DDBJ whole genome shotgun (WGS) entry which is preliminary data.</text>
</comment>
<proteinExistence type="predicted"/>
<keyword evidence="2" id="KW-1185">Reference proteome</keyword>
<reference evidence="1 2" key="1">
    <citation type="journal article" date="2023" name="Science">
        <title>Complex scaffold remodeling in plant triterpene biosynthesis.</title>
        <authorList>
            <person name="De La Pena R."/>
            <person name="Hodgson H."/>
            <person name="Liu J.C."/>
            <person name="Stephenson M.J."/>
            <person name="Martin A.C."/>
            <person name="Owen C."/>
            <person name="Harkess A."/>
            <person name="Leebens-Mack J."/>
            <person name="Jimenez L.E."/>
            <person name="Osbourn A."/>
            <person name="Sattely E.S."/>
        </authorList>
    </citation>
    <scope>NUCLEOTIDE SEQUENCE [LARGE SCALE GENOMIC DNA]</scope>
    <source>
        <strain evidence="2">cv. JPN11</strain>
        <tissue evidence="1">Leaf</tissue>
    </source>
</reference>
<accession>A0ACC1YZB0</accession>
<dbReference type="EMBL" id="CM051394">
    <property type="protein sequence ID" value="KAJ4728846.1"/>
    <property type="molecule type" value="Genomic_DNA"/>
</dbReference>
<evidence type="ECO:0000313" key="2">
    <source>
        <dbReference type="Proteomes" id="UP001164539"/>
    </source>
</evidence>
<evidence type="ECO:0000313" key="1">
    <source>
        <dbReference type="EMBL" id="KAJ4728846.1"/>
    </source>
</evidence>
<gene>
    <name evidence="1" type="ORF">OWV82_001718</name>
</gene>
<name>A0ACC1YZB0_MELAZ</name>
<organism evidence="1 2">
    <name type="scientific">Melia azedarach</name>
    <name type="common">Chinaberry tree</name>
    <dbReference type="NCBI Taxonomy" id="155640"/>
    <lineage>
        <taxon>Eukaryota</taxon>
        <taxon>Viridiplantae</taxon>
        <taxon>Streptophyta</taxon>
        <taxon>Embryophyta</taxon>
        <taxon>Tracheophyta</taxon>
        <taxon>Spermatophyta</taxon>
        <taxon>Magnoliopsida</taxon>
        <taxon>eudicotyledons</taxon>
        <taxon>Gunneridae</taxon>
        <taxon>Pentapetalae</taxon>
        <taxon>rosids</taxon>
        <taxon>malvids</taxon>
        <taxon>Sapindales</taxon>
        <taxon>Meliaceae</taxon>
        <taxon>Melia</taxon>
    </lineage>
</organism>
<dbReference type="Proteomes" id="UP001164539">
    <property type="component" value="Chromosome 1"/>
</dbReference>